<reference evidence="4 5" key="1">
    <citation type="submission" date="2020-08" db="EMBL/GenBank/DDBJ databases">
        <title>Plant Genome Project.</title>
        <authorList>
            <person name="Zhang R.-G."/>
        </authorList>
    </citation>
    <scope>NUCLEOTIDE SEQUENCE [LARGE SCALE GENOMIC DNA]</scope>
    <source>
        <tissue evidence="4">Rhizome</tissue>
    </source>
</reference>
<dbReference type="PANTHER" id="PTHR22572">
    <property type="entry name" value="SUGAR-1-PHOSPHATE GUANYL TRANSFERASE"/>
    <property type="match status" value="1"/>
</dbReference>
<sequence length="197" mass="21517">MDEDSGRVDRFVEKSADFVGNKFNAGIYLLNPSVLDRIDLRPTSLEKEVFPKLASDKLLYAMVLPGFWMDIGEPKDYITGQRLYLDSLRKKASTKLAAVPRIIGNVLIHETAVIGEKCLIGPDVAIGPGCVIEYGVVLSGCTVMQGAHIKKNSCILNSIIGRRSIVGQRALIDRMTVIGEDVHVSDEANVRGGLFLS</sequence>
<dbReference type="GO" id="GO:0016779">
    <property type="term" value="F:nucleotidyltransferase activity"/>
    <property type="evidence" value="ECO:0007669"/>
    <property type="project" value="UniProtKB-KW"/>
</dbReference>
<feature type="domain" description="Mannose-1-phosphate guanyltransferase C-terminal" evidence="3">
    <location>
        <begin position="102"/>
        <end position="193"/>
    </location>
</feature>
<dbReference type="InterPro" id="IPR029044">
    <property type="entry name" value="Nucleotide-diphossugar_trans"/>
</dbReference>
<dbReference type="InterPro" id="IPR056729">
    <property type="entry name" value="GMPPB_C"/>
</dbReference>
<dbReference type="Pfam" id="PF25087">
    <property type="entry name" value="GMPPB_C"/>
    <property type="match status" value="1"/>
</dbReference>
<feature type="domain" description="Nucleotidyl transferase" evidence="2">
    <location>
        <begin position="4"/>
        <end position="85"/>
    </location>
</feature>
<protein>
    <recommendedName>
        <fullName evidence="6">Nucleotidyl transferase domain-containing protein</fullName>
    </recommendedName>
</protein>
<dbReference type="Gene3D" id="2.160.10.10">
    <property type="entry name" value="Hexapeptide repeat proteins"/>
    <property type="match status" value="1"/>
</dbReference>
<dbReference type="InterPro" id="IPR050486">
    <property type="entry name" value="Mannose-1P_guanyltransferase"/>
</dbReference>
<accession>A0A8J5KJ20</accession>
<comment type="caution">
    <text evidence="4">The sequence shown here is derived from an EMBL/GenBank/DDBJ whole genome shotgun (WGS) entry which is preliminary data.</text>
</comment>
<gene>
    <name evidence="4" type="ORF">ZIOFF_058136</name>
</gene>
<evidence type="ECO:0000313" key="4">
    <source>
        <dbReference type="EMBL" id="KAG6481532.1"/>
    </source>
</evidence>
<dbReference type="InterPro" id="IPR011004">
    <property type="entry name" value="Trimer_LpxA-like_sf"/>
</dbReference>
<dbReference type="SUPFAM" id="SSF51161">
    <property type="entry name" value="Trimeric LpxA-like enzymes"/>
    <property type="match status" value="1"/>
</dbReference>
<keyword evidence="5" id="KW-1185">Reference proteome</keyword>
<dbReference type="EMBL" id="JACMSC010000016">
    <property type="protein sequence ID" value="KAG6481532.1"/>
    <property type="molecule type" value="Genomic_DNA"/>
</dbReference>
<dbReference type="InterPro" id="IPR005835">
    <property type="entry name" value="NTP_transferase_dom"/>
</dbReference>
<evidence type="ECO:0008006" key="6">
    <source>
        <dbReference type="Google" id="ProtNLM"/>
    </source>
</evidence>
<dbReference type="Gene3D" id="3.90.550.10">
    <property type="entry name" value="Spore Coat Polysaccharide Biosynthesis Protein SpsA, Chain A"/>
    <property type="match status" value="1"/>
</dbReference>
<name>A0A8J5KJ20_ZINOF</name>
<evidence type="ECO:0000256" key="1">
    <source>
        <dbReference type="ARBA" id="ARBA00007274"/>
    </source>
</evidence>
<organism evidence="4 5">
    <name type="scientific">Zingiber officinale</name>
    <name type="common">Ginger</name>
    <name type="synonym">Amomum zingiber</name>
    <dbReference type="NCBI Taxonomy" id="94328"/>
    <lineage>
        <taxon>Eukaryota</taxon>
        <taxon>Viridiplantae</taxon>
        <taxon>Streptophyta</taxon>
        <taxon>Embryophyta</taxon>
        <taxon>Tracheophyta</taxon>
        <taxon>Spermatophyta</taxon>
        <taxon>Magnoliopsida</taxon>
        <taxon>Liliopsida</taxon>
        <taxon>Zingiberales</taxon>
        <taxon>Zingiberaceae</taxon>
        <taxon>Zingiber</taxon>
    </lineage>
</organism>
<proteinExistence type="inferred from homology"/>
<comment type="similarity">
    <text evidence="1">Belongs to the transferase hexapeptide repeat family.</text>
</comment>
<evidence type="ECO:0000259" key="3">
    <source>
        <dbReference type="Pfam" id="PF25087"/>
    </source>
</evidence>
<evidence type="ECO:0000259" key="2">
    <source>
        <dbReference type="Pfam" id="PF00483"/>
    </source>
</evidence>
<evidence type="ECO:0000313" key="5">
    <source>
        <dbReference type="Proteomes" id="UP000734854"/>
    </source>
</evidence>
<dbReference type="Pfam" id="PF00483">
    <property type="entry name" value="NTP_transferase"/>
    <property type="match status" value="1"/>
</dbReference>
<dbReference type="Proteomes" id="UP000734854">
    <property type="component" value="Unassembled WGS sequence"/>
</dbReference>
<dbReference type="AlphaFoldDB" id="A0A8J5KJ20"/>